<dbReference type="Gene3D" id="3.10.350.10">
    <property type="entry name" value="LysM domain"/>
    <property type="match status" value="1"/>
</dbReference>
<evidence type="ECO:0000256" key="1">
    <source>
        <dbReference type="ARBA" id="ARBA00038420"/>
    </source>
</evidence>
<accession>E6PN20</accession>
<protein>
    <submittedName>
        <fullName evidence="3">Putative Peptidase M23B</fullName>
    </submittedName>
</protein>
<name>E6PN20_9ZZZZ</name>
<dbReference type="Gene3D" id="2.70.70.10">
    <property type="entry name" value="Glucose Permease (Domain IIA)"/>
    <property type="match status" value="1"/>
</dbReference>
<gene>
    <name evidence="3" type="ORF">CARN2_2263</name>
</gene>
<evidence type="ECO:0000313" key="3">
    <source>
        <dbReference type="EMBL" id="CBH96322.1"/>
    </source>
</evidence>
<dbReference type="CDD" id="cd12797">
    <property type="entry name" value="M23_peptidase"/>
    <property type="match status" value="1"/>
</dbReference>
<dbReference type="InterPro" id="IPR018392">
    <property type="entry name" value="LysM"/>
</dbReference>
<proteinExistence type="inferred from homology"/>
<comment type="caution">
    <text evidence="3">The sequence shown here is derived from an EMBL/GenBank/DDBJ whole genome shotgun (WGS) entry which is preliminary data.</text>
</comment>
<dbReference type="InterPro" id="IPR036779">
    <property type="entry name" value="LysM_dom_sf"/>
</dbReference>
<dbReference type="GO" id="GO:0032153">
    <property type="term" value="C:cell division site"/>
    <property type="evidence" value="ECO:0007669"/>
    <property type="project" value="TreeGrafter"/>
</dbReference>
<dbReference type="PANTHER" id="PTHR21666">
    <property type="entry name" value="PEPTIDASE-RELATED"/>
    <property type="match status" value="1"/>
</dbReference>
<dbReference type="PANTHER" id="PTHR21666:SF263">
    <property type="entry name" value="MUREIN HYDROLASE ACTIVATOR NLPD"/>
    <property type="match status" value="1"/>
</dbReference>
<dbReference type="GO" id="GO:0009279">
    <property type="term" value="C:cell outer membrane"/>
    <property type="evidence" value="ECO:0007669"/>
    <property type="project" value="TreeGrafter"/>
</dbReference>
<comment type="similarity">
    <text evidence="1">Belongs to the E.coli NlpD/Haemophilus LppB family.</text>
</comment>
<dbReference type="PROSITE" id="PS51782">
    <property type="entry name" value="LYSM"/>
    <property type="match status" value="1"/>
</dbReference>
<feature type="domain" description="LysM" evidence="2">
    <location>
        <begin position="70"/>
        <end position="114"/>
    </location>
</feature>
<sequence length="326" mass="33014">MRLVLPLLLTSLLATFLAACSTVSLNPAPVVSKNFTPVGSAAAPASAAPAGSSSAAADAGPYAAYAGQPGYYTVQPGDTVRRIGLQFGQDWHNIVSWNSLSDPNVITVGQVLRVAPPVAGTPPAVAALPAPQSAMPANGQVAQSYPLAPMGSSTPAPPVVAPVAPPVVAATSAASPAGTVAAPAPTASASAVAGAVAPKAVADNGGLQWSWPAPGKIIQGYNGSTSKGIDIAGKQGEPIFAAAKGKVVYAGNELRGFGNLVIIKHNADYISVYAHNEKLLVKDGQDIQRGQQIALMGSTDAPRVELHFEVRLRGKPIDPMQVLPPH</sequence>
<dbReference type="InterPro" id="IPR016047">
    <property type="entry name" value="M23ase_b-sheet_dom"/>
</dbReference>
<dbReference type="CDD" id="cd00118">
    <property type="entry name" value="LysM"/>
    <property type="match status" value="1"/>
</dbReference>
<organism evidence="3">
    <name type="scientific">mine drainage metagenome</name>
    <dbReference type="NCBI Taxonomy" id="410659"/>
    <lineage>
        <taxon>unclassified sequences</taxon>
        <taxon>metagenomes</taxon>
        <taxon>ecological metagenomes</taxon>
    </lineage>
</organism>
<dbReference type="SMART" id="SM00257">
    <property type="entry name" value="LysM"/>
    <property type="match status" value="1"/>
</dbReference>
<dbReference type="Pfam" id="PF01551">
    <property type="entry name" value="Peptidase_M23"/>
    <property type="match status" value="1"/>
</dbReference>
<dbReference type="GO" id="GO:0004222">
    <property type="term" value="F:metalloendopeptidase activity"/>
    <property type="evidence" value="ECO:0007669"/>
    <property type="project" value="TreeGrafter"/>
</dbReference>
<reference evidence="3" key="1">
    <citation type="submission" date="2009-10" db="EMBL/GenBank/DDBJ databases">
        <title>Diversity of trophic interactions inside an arsenic-rich microbial ecosystem.</title>
        <authorList>
            <person name="Bertin P.N."/>
            <person name="Heinrich-Salmeron A."/>
            <person name="Pelletier E."/>
            <person name="Goulhen-Chollet F."/>
            <person name="Arsene-Ploetze F."/>
            <person name="Gallien S."/>
            <person name="Calteau A."/>
            <person name="Vallenet D."/>
            <person name="Casiot C."/>
            <person name="Chane-Woon-Ming B."/>
            <person name="Giloteaux L."/>
            <person name="Barakat M."/>
            <person name="Bonnefoy V."/>
            <person name="Bruneel O."/>
            <person name="Chandler M."/>
            <person name="Cleiss J."/>
            <person name="Duran R."/>
            <person name="Elbaz-Poulichet F."/>
            <person name="Fonknechten N."/>
            <person name="Lauga B."/>
            <person name="Mornico D."/>
            <person name="Ortet P."/>
            <person name="Schaeffer C."/>
            <person name="Siguier P."/>
            <person name="Alexander Thil Smith A."/>
            <person name="Van Dorsselaer A."/>
            <person name="Weissenbach J."/>
            <person name="Medigue C."/>
            <person name="Le Paslier D."/>
        </authorList>
    </citation>
    <scope>NUCLEOTIDE SEQUENCE</scope>
</reference>
<dbReference type="SUPFAM" id="SSF51261">
    <property type="entry name" value="Duplicated hybrid motif"/>
    <property type="match status" value="1"/>
</dbReference>
<dbReference type="Pfam" id="PF01476">
    <property type="entry name" value="LysM"/>
    <property type="match status" value="1"/>
</dbReference>
<dbReference type="PROSITE" id="PS51257">
    <property type="entry name" value="PROKAR_LIPOPROTEIN"/>
    <property type="match status" value="1"/>
</dbReference>
<dbReference type="AlphaFoldDB" id="E6PN20"/>
<evidence type="ECO:0000259" key="2">
    <source>
        <dbReference type="PROSITE" id="PS51782"/>
    </source>
</evidence>
<dbReference type="EMBL" id="CABM01000024">
    <property type="protein sequence ID" value="CBH96322.1"/>
    <property type="molecule type" value="Genomic_DNA"/>
</dbReference>
<dbReference type="InterPro" id="IPR050570">
    <property type="entry name" value="Cell_wall_metabolism_enzyme"/>
</dbReference>
<dbReference type="InterPro" id="IPR011055">
    <property type="entry name" value="Dup_hybrid_motif"/>
</dbReference>